<reference evidence="1 2" key="1">
    <citation type="journal article" date="2021" name="Elife">
        <title>Chloroplast acquisition without the gene transfer in kleptoplastic sea slugs, Plakobranchus ocellatus.</title>
        <authorList>
            <person name="Maeda T."/>
            <person name="Takahashi S."/>
            <person name="Yoshida T."/>
            <person name="Shimamura S."/>
            <person name="Takaki Y."/>
            <person name="Nagai Y."/>
            <person name="Toyoda A."/>
            <person name="Suzuki Y."/>
            <person name="Arimoto A."/>
            <person name="Ishii H."/>
            <person name="Satoh N."/>
            <person name="Nishiyama T."/>
            <person name="Hasebe M."/>
            <person name="Maruyama T."/>
            <person name="Minagawa J."/>
            <person name="Obokata J."/>
            <person name="Shigenobu S."/>
        </authorList>
    </citation>
    <scope>NUCLEOTIDE SEQUENCE [LARGE SCALE GENOMIC DNA]</scope>
</reference>
<name>A0AAV4F368_9GAST</name>
<gene>
    <name evidence="1" type="ORF">ElyMa_000247500</name>
</gene>
<dbReference type="Proteomes" id="UP000762676">
    <property type="component" value="Unassembled WGS sequence"/>
</dbReference>
<evidence type="ECO:0000313" key="2">
    <source>
        <dbReference type="Proteomes" id="UP000762676"/>
    </source>
</evidence>
<comment type="caution">
    <text evidence="1">The sequence shown here is derived from an EMBL/GenBank/DDBJ whole genome shotgun (WGS) entry which is preliminary data.</text>
</comment>
<organism evidence="1 2">
    <name type="scientific">Elysia marginata</name>
    <dbReference type="NCBI Taxonomy" id="1093978"/>
    <lineage>
        <taxon>Eukaryota</taxon>
        <taxon>Metazoa</taxon>
        <taxon>Spiralia</taxon>
        <taxon>Lophotrochozoa</taxon>
        <taxon>Mollusca</taxon>
        <taxon>Gastropoda</taxon>
        <taxon>Heterobranchia</taxon>
        <taxon>Euthyneura</taxon>
        <taxon>Panpulmonata</taxon>
        <taxon>Sacoglossa</taxon>
        <taxon>Placobranchoidea</taxon>
        <taxon>Plakobranchidae</taxon>
        <taxon>Elysia</taxon>
    </lineage>
</organism>
<dbReference type="EMBL" id="BMAT01000493">
    <property type="protein sequence ID" value="GFR67225.1"/>
    <property type="molecule type" value="Genomic_DNA"/>
</dbReference>
<sequence length="98" mass="10934">MLPVAKLGVMLPQTRELAKLNAVIQRDTDDLYNFRTLAANSRRPCQELVVNLSRVGDHVLLELGVLQDAVCGTGCVLDGRLLASLMRLILILHWTRIQ</sequence>
<dbReference type="AlphaFoldDB" id="A0AAV4F368"/>
<evidence type="ECO:0000313" key="1">
    <source>
        <dbReference type="EMBL" id="GFR67225.1"/>
    </source>
</evidence>
<accession>A0AAV4F368</accession>
<proteinExistence type="predicted"/>
<keyword evidence="2" id="KW-1185">Reference proteome</keyword>
<protein>
    <submittedName>
        <fullName evidence="1">Uncharacterized protein</fullName>
    </submittedName>
</protein>